<sequence length="76" mass="8854">MKKFGYEISRNEFECRYEVQLSKIERKKFSKCWSIENIEDFKSKHILVGSFGIHSLARTLLCKVVSGLSTSCTPYQ</sequence>
<name>A0A371FAP4_MUCPR</name>
<dbReference type="AlphaFoldDB" id="A0A371FAP4"/>
<feature type="non-terminal residue" evidence="1">
    <location>
        <position position="1"/>
    </location>
</feature>
<organism evidence="1 2">
    <name type="scientific">Mucuna pruriens</name>
    <name type="common">Velvet bean</name>
    <name type="synonym">Dolichos pruriens</name>
    <dbReference type="NCBI Taxonomy" id="157652"/>
    <lineage>
        <taxon>Eukaryota</taxon>
        <taxon>Viridiplantae</taxon>
        <taxon>Streptophyta</taxon>
        <taxon>Embryophyta</taxon>
        <taxon>Tracheophyta</taxon>
        <taxon>Spermatophyta</taxon>
        <taxon>Magnoliopsida</taxon>
        <taxon>eudicotyledons</taxon>
        <taxon>Gunneridae</taxon>
        <taxon>Pentapetalae</taxon>
        <taxon>rosids</taxon>
        <taxon>fabids</taxon>
        <taxon>Fabales</taxon>
        <taxon>Fabaceae</taxon>
        <taxon>Papilionoideae</taxon>
        <taxon>50 kb inversion clade</taxon>
        <taxon>NPAAA clade</taxon>
        <taxon>indigoferoid/millettioid clade</taxon>
        <taxon>Phaseoleae</taxon>
        <taxon>Mucuna</taxon>
    </lineage>
</organism>
<accession>A0A371FAP4</accession>
<reference evidence="1" key="1">
    <citation type="submission" date="2018-05" db="EMBL/GenBank/DDBJ databases">
        <title>Draft genome of Mucuna pruriens seed.</title>
        <authorList>
            <person name="Nnadi N.E."/>
            <person name="Vos R."/>
            <person name="Hasami M.H."/>
            <person name="Devisetty U.K."/>
            <person name="Aguiy J.C."/>
        </authorList>
    </citation>
    <scope>NUCLEOTIDE SEQUENCE [LARGE SCALE GENOMIC DNA]</scope>
    <source>
        <strain evidence="1">JCA_2017</strain>
    </source>
</reference>
<keyword evidence="2" id="KW-1185">Reference proteome</keyword>
<evidence type="ECO:0000313" key="1">
    <source>
        <dbReference type="EMBL" id="RDX75362.1"/>
    </source>
</evidence>
<dbReference type="EMBL" id="QJKJ01009865">
    <property type="protein sequence ID" value="RDX75362.1"/>
    <property type="molecule type" value="Genomic_DNA"/>
</dbReference>
<dbReference type="Proteomes" id="UP000257109">
    <property type="component" value="Unassembled WGS sequence"/>
</dbReference>
<proteinExistence type="predicted"/>
<evidence type="ECO:0000313" key="2">
    <source>
        <dbReference type="Proteomes" id="UP000257109"/>
    </source>
</evidence>
<comment type="caution">
    <text evidence="1">The sequence shown here is derived from an EMBL/GenBank/DDBJ whole genome shotgun (WGS) entry which is preliminary data.</text>
</comment>
<protein>
    <submittedName>
        <fullName evidence="1">Uncharacterized protein</fullName>
    </submittedName>
</protein>
<gene>
    <name evidence="1" type="ORF">CR513_44758</name>
</gene>